<dbReference type="GO" id="GO:0008381">
    <property type="term" value="F:mechanosensitive monoatomic ion channel activity"/>
    <property type="evidence" value="ECO:0007669"/>
    <property type="project" value="InterPro"/>
</dbReference>
<dbReference type="EMBL" id="BOPG01000012">
    <property type="protein sequence ID" value="GIJ54475.1"/>
    <property type="molecule type" value="Genomic_DNA"/>
</dbReference>
<keyword evidence="3" id="KW-1003">Cell membrane</keyword>
<evidence type="ECO:0000259" key="9">
    <source>
        <dbReference type="Pfam" id="PF21082"/>
    </source>
</evidence>
<proteinExistence type="inferred from homology"/>
<comment type="caution">
    <text evidence="10">The sequence shown here is derived from an EMBL/GenBank/DDBJ whole genome shotgun (WGS) entry which is preliminary data.</text>
</comment>
<feature type="transmembrane region" description="Helical" evidence="7">
    <location>
        <begin position="70"/>
        <end position="90"/>
    </location>
</feature>
<dbReference type="Gene3D" id="1.10.287.1260">
    <property type="match status" value="1"/>
</dbReference>
<comment type="subcellular location">
    <subcellularLocation>
        <location evidence="1">Cell membrane</location>
        <topology evidence="1">Multi-pass membrane protein</topology>
    </subcellularLocation>
</comment>
<dbReference type="InterPro" id="IPR006685">
    <property type="entry name" value="MscS_channel_2nd"/>
</dbReference>
<reference evidence="10" key="1">
    <citation type="submission" date="2021-01" db="EMBL/GenBank/DDBJ databases">
        <title>Whole genome shotgun sequence of Virgisporangium aurantiacum NBRC 16421.</title>
        <authorList>
            <person name="Komaki H."/>
            <person name="Tamura T."/>
        </authorList>
    </citation>
    <scope>NUCLEOTIDE SEQUENCE</scope>
    <source>
        <strain evidence="10">NBRC 16421</strain>
    </source>
</reference>
<dbReference type="InterPro" id="IPR010920">
    <property type="entry name" value="LSM_dom_sf"/>
</dbReference>
<dbReference type="Pfam" id="PF21082">
    <property type="entry name" value="MS_channel_3rd"/>
    <property type="match status" value="1"/>
</dbReference>
<dbReference type="SUPFAM" id="SSF82689">
    <property type="entry name" value="Mechanosensitive channel protein MscS (YggB), C-terminal domain"/>
    <property type="match status" value="1"/>
</dbReference>
<dbReference type="InterPro" id="IPR049278">
    <property type="entry name" value="MS_channel_C"/>
</dbReference>
<evidence type="ECO:0000256" key="1">
    <source>
        <dbReference type="ARBA" id="ARBA00004651"/>
    </source>
</evidence>
<accession>A0A8J4DXE8</accession>
<keyword evidence="11" id="KW-1185">Reference proteome</keyword>
<dbReference type="AlphaFoldDB" id="A0A8J4DXE8"/>
<dbReference type="InterPro" id="IPR011014">
    <property type="entry name" value="MscS_channel_TM-2"/>
</dbReference>
<evidence type="ECO:0000256" key="3">
    <source>
        <dbReference type="ARBA" id="ARBA00022475"/>
    </source>
</evidence>
<gene>
    <name evidence="10" type="ORF">Vau01_019910</name>
</gene>
<dbReference type="GO" id="GO:0005886">
    <property type="term" value="C:plasma membrane"/>
    <property type="evidence" value="ECO:0007669"/>
    <property type="project" value="UniProtKB-SubCell"/>
</dbReference>
<keyword evidence="4 7" id="KW-0812">Transmembrane</keyword>
<evidence type="ECO:0000256" key="2">
    <source>
        <dbReference type="ARBA" id="ARBA00008017"/>
    </source>
</evidence>
<dbReference type="SUPFAM" id="SSF50182">
    <property type="entry name" value="Sm-like ribonucleoproteins"/>
    <property type="match status" value="1"/>
</dbReference>
<dbReference type="InterPro" id="IPR023408">
    <property type="entry name" value="MscS_beta-dom_sf"/>
</dbReference>
<dbReference type="PANTHER" id="PTHR30460">
    <property type="entry name" value="MODERATE CONDUCTANCE MECHANOSENSITIVE CHANNEL YBIO"/>
    <property type="match status" value="1"/>
</dbReference>
<dbReference type="InterPro" id="IPR045276">
    <property type="entry name" value="YbiO_bact"/>
</dbReference>
<feature type="transmembrane region" description="Helical" evidence="7">
    <location>
        <begin position="45"/>
        <end position="64"/>
    </location>
</feature>
<comment type="similarity">
    <text evidence="2">Belongs to the MscS (TC 1.A.23) family.</text>
</comment>
<dbReference type="InterPro" id="IPR011066">
    <property type="entry name" value="MscS_channel_C_sf"/>
</dbReference>
<dbReference type="Pfam" id="PF00924">
    <property type="entry name" value="MS_channel_2nd"/>
    <property type="match status" value="1"/>
</dbReference>
<name>A0A8J4DXE8_9ACTN</name>
<evidence type="ECO:0000256" key="4">
    <source>
        <dbReference type="ARBA" id="ARBA00022692"/>
    </source>
</evidence>
<dbReference type="Gene3D" id="2.30.30.60">
    <property type="match status" value="1"/>
</dbReference>
<evidence type="ECO:0000259" key="8">
    <source>
        <dbReference type="Pfam" id="PF00924"/>
    </source>
</evidence>
<evidence type="ECO:0008006" key="12">
    <source>
        <dbReference type="Google" id="ProtNLM"/>
    </source>
</evidence>
<dbReference type="SUPFAM" id="SSF82861">
    <property type="entry name" value="Mechanosensitive channel protein MscS (YggB), transmembrane region"/>
    <property type="match status" value="1"/>
</dbReference>
<dbReference type="Gene3D" id="3.30.70.100">
    <property type="match status" value="1"/>
</dbReference>
<dbReference type="FunFam" id="2.30.30.60:FF:000001">
    <property type="entry name" value="MscS Mechanosensitive ion channel"/>
    <property type="match status" value="1"/>
</dbReference>
<dbReference type="PANTHER" id="PTHR30460:SF0">
    <property type="entry name" value="MODERATE CONDUCTANCE MECHANOSENSITIVE CHANNEL YBIO"/>
    <property type="match status" value="1"/>
</dbReference>
<dbReference type="Proteomes" id="UP000612585">
    <property type="component" value="Unassembled WGS sequence"/>
</dbReference>
<sequence length="270" mass="28289">MFISGAILLARLTRVVGSTIIGRIDAKAVDSGGLVRSEAAKHGHVVAQVSTWAVIVLLYCTAAILSVARLGIPVTGLVAPAAVVAVALGLGAQRIVQDILAGIFIIAERQYGFGDAVRIAALGSEEGVSGTVERVTLRITRLRNVNGEVVIVPNGQIVQVTNQSRDWARAVVDVPVPSTSDVVRIREILGRVSRDASDDETLGPLLLDPPSVLGVESIEVDTLHVRIVARTLPGKQFKVGRELRARIAVALRAEGITVPTGLDTEAAGAS</sequence>
<evidence type="ECO:0000313" key="11">
    <source>
        <dbReference type="Proteomes" id="UP000612585"/>
    </source>
</evidence>
<feature type="domain" description="Mechanosensitive ion channel MscS C-terminal" evidence="9">
    <location>
        <begin position="171"/>
        <end position="256"/>
    </location>
</feature>
<evidence type="ECO:0000256" key="7">
    <source>
        <dbReference type="SAM" id="Phobius"/>
    </source>
</evidence>
<protein>
    <recommendedName>
        <fullName evidence="12">Small conductance mechanosensitive channel</fullName>
    </recommendedName>
</protein>
<evidence type="ECO:0000313" key="10">
    <source>
        <dbReference type="EMBL" id="GIJ54475.1"/>
    </source>
</evidence>
<keyword evidence="6 7" id="KW-0472">Membrane</keyword>
<evidence type="ECO:0000256" key="5">
    <source>
        <dbReference type="ARBA" id="ARBA00022989"/>
    </source>
</evidence>
<evidence type="ECO:0000256" key="6">
    <source>
        <dbReference type="ARBA" id="ARBA00023136"/>
    </source>
</evidence>
<feature type="domain" description="Mechanosensitive ion channel MscS" evidence="8">
    <location>
        <begin position="95"/>
        <end position="165"/>
    </location>
</feature>
<keyword evidence="5 7" id="KW-1133">Transmembrane helix</keyword>
<organism evidence="10 11">
    <name type="scientific">Virgisporangium aurantiacum</name>
    <dbReference type="NCBI Taxonomy" id="175570"/>
    <lineage>
        <taxon>Bacteria</taxon>
        <taxon>Bacillati</taxon>
        <taxon>Actinomycetota</taxon>
        <taxon>Actinomycetes</taxon>
        <taxon>Micromonosporales</taxon>
        <taxon>Micromonosporaceae</taxon>
        <taxon>Virgisporangium</taxon>
    </lineage>
</organism>